<name>A0A125W9R8_ENTFL</name>
<evidence type="ECO:0000256" key="2">
    <source>
        <dbReference type="ARBA" id="ARBA00022448"/>
    </source>
</evidence>
<keyword evidence="5" id="KW-0808">Transferase</keyword>
<comment type="subcellular location">
    <subcellularLocation>
        <location evidence="1">Cytoplasm</location>
    </subcellularLocation>
</comment>
<dbReference type="Gene3D" id="3.40.50.510">
    <property type="entry name" value="Phosphotransferase system, mannose-type IIA component"/>
    <property type="match status" value="1"/>
</dbReference>
<accession>A0A125W9R8</accession>
<dbReference type="PANTHER" id="PTHR33799">
    <property type="entry name" value="PTS PERMEASE-RELATED-RELATED"/>
    <property type="match status" value="1"/>
</dbReference>
<dbReference type="GO" id="GO:0005737">
    <property type="term" value="C:cytoplasm"/>
    <property type="evidence" value="ECO:0007669"/>
    <property type="project" value="UniProtKB-SubCell"/>
</dbReference>
<dbReference type="SUPFAM" id="SSF53062">
    <property type="entry name" value="PTS system fructose IIA component-like"/>
    <property type="match status" value="1"/>
</dbReference>
<dbReference type="GO" id="GO:0016020">
    <property type="term" value="C:membrane"/>
    <property type="evidence" value="ECO:0007669"/>
    <property type="project" value="InterPro"/>
</dbReference>
<feature type="domain" description="PTS EIIA type-4" evidence="8">
    <location>
        <begin position="17"/>
        <end position="138"/>
    </location>
</feature>
<dbReference type="InterPro" id="IPR004701">
    <property type="entry name" value="PTS_EIIA_man-typ"/>
</dbReference>
<dbReference type="HOGENOM" id="CLU_123235_3_0_9"/>
<protein>
    <submittedName>
        <fullName evidence="9">PTS system fructose IIA component</fullName>
    </submittedName>
</protein>
<dbReference type="GO" id="GO:0016301">
    <property type="term" value="F:kinase activity"/>
    <property type="evidence" value="ECO:0007669"/>
    <property type="project" value="UniProtKB-KW"/>
</dbReference>
<keyword evidence="7" id="KW-0418">Kinase</keyword>
<dbReference type="CDD" id="cd00006">
    <property type="entry name" value="PTS_IIA_man"/>
    <property type="match status" value="1"/>
</dbReference>
<evidence type="ECO:0000256" key="7">
    <source>
        <dbReference type="ARBA" id="ARBA00022777"/>
    </source>
</evidence>
<dbReference type="PANTHER" id="PTHR33799:SF1">
    <property type="entry name" value="PTS SYSTEM MANNOSE-SPECIFIC EIIAB COMPONENT-RELATED"/>
    <property type="match status" value="1"/>
</dbReference>
<keyword evidence="2" id="KW-0813">Transport</keyword>
<dbReference type="InterPro" id="IPR033887">
    <property type="entry name" value="PTS_IIA_man"/>
</dbReference>
<gene>
    <name evidence="9" type="ORF">HMPREF9498_00303</name>
</gene>
<proteinExistence type="predicted"/>
<evidence type="ECO:0000256" key="6">
    <source>
        <dbReference type="ARBA" id="ARBA00022683"/>
    </source>
</evidence>
<comment type="caution">
    <text evidence="9">The sequence shown here is derived from an EMBL/GenBank/DDBJ whole genome shotgun (WGS) entry which is preliminary data.</text>
</comment>
<keyword evidence="6" id="KW-0598">Phosphotransferase system</keyword>
<evidence type="ECO:0000259" key="8">
    <source>
        <dbReference type="PROSITE" id="PS51096"/>
    </source>
</evidence>
<sequence length="154" mass="17306">MALFLLYKEVSEVKKMERKIILATHGNFAAGIQTSLALICGETKNVECLCAYMEQPYDLAKTVKDILKNNQQNELIVITDLFGGSVNNEFFNYVGKQAMHLISGLNLATLIEIYTQINTVDSLVDLVKRAVENGQESLCYCNELSSKEILEEEF</sequence>
<dbReference type="InterPro" id="IPR051471">
    <property type="entry name" value="Bacterial_PTS_sugar_comp"/>
</dbReference>
<organism evidence="9 10">
    <name type="scientific">Enterococcus faecalis TX4248</name>
    <dbReference type="NCBI Taxonomy" id="749495"/>
    <lineage>
        <taxon>Bacteria</taxon>
        <taxon>Bacillati</taxon>
        <taxon>Bacillota</taxon>
        <taxon>Bacilli</taxon>
        <taxon>Lactobacillales</taxon>
        <taxon>Enterococcaceae</taxon>
        <taxon>Enterococcus</taxon>
    </lineage>
</organism>
<dbReference type="EMBL" id="AEBR01000006">
    <property type="protein sequence ID" value="EFM84075.1"/>
    <property type="molecule type" value="Genomic_DNA"/>
</dbReference>
<keyword evidence="3" id="KW-0963">Cytoplasm</keyword>
<keyword evidence="4" id="KW-0762">Sugar transport</keyword>
<dbReference type="GO" id="GO:0009401">
    <property type="term" value="P:phosphoenolpyruvate-dependent sugar phosphotransferase system"/>
    <property type="evidence" value="ECO:0007669"/>
    <property type="project" value="UniProtKB-KW"/>
</dbReference>
<evidence type="ECO:0000256" key="1">
    <source>
        <dbReference type="ARBA" id="ARBA00004496"/>
    </source>
</evidence>
<dbReference type="Pfam" id="PF03610">
    <property type="entry name" value="EIIA-man"/>
    <property type="match status" value="1"/>
</dbReference>
<evidence type="ECO:0000256" key="3">
    <source>
        <dbReference type="ARBA" id="ARBA00022490"/>
    </source>
</evidence>
<evidence type="ECO:0000313" key="9">
    <source>
        <dbReference type="EMBL" id="EFM84075.1"/>
    </source>
</evidence>
<dbReference type="AlphaFoldDB" id="A0A125W9R8"/>
<reference evidence="9 10" key="1">
    <citation type="submission" date="2010-07" db="EMBL/GenBank/DDBJ databases">
        <authorList>
            <person name="Sid Ahmed O."/>
        </authorList>
    </citation>
    <scope>NUCLEOTIDE SEQUENCE [LARGE SCALE GENOMIC DNA]</scope>
    <source>
        <strain evidence="9 10">TX4248</strain>
    </source>
</reference>
<dbReference type="InterPro" id="IPR036662">
    <property type="entry name" value="PTS_EIIA_man-typ_sf"/>
</dbReference>
<evidence type="ECO:0000313" key="10">
    <source>
        <dbReference type="Proteomes" id="UP000004846"/>
    </source>
</evidence>
<dbReference type="PROSITE" id="PS51096">
    <property type="entry name" value="PTS_EIIA_TYPE_4"/>
    <property type="match status" value="1"/>
</dbReference>
<dbReference type="Proteomes" id="UP000004846">
    <property type="component" value="Unassembled WGS sequence"/>
</dbReference>
<evidence type="ECO:0000256" key="4">
    <source>
        <dbReference type="ARBA" id="ARBA00022597"/>
    </source>
</evidence>
<evidence type="ECO:0000256" key="5">
    <source>
        <dbReference type="ARBA" id="ARBA00022679"/>
    </source>
</evidence>